<feature type="domain" description="PASTA" evidence="4">
    <location>
        <begin position="88"/>
        <end position="150"/>
    </location>
</feature>
<dbReference type="InterPro" id="IPR029050">
    <property type="entry name" value="Immunoprotect_excell_Ig-like"/>
</dbReference>
<dbReference type="SUPFAM" id="SSF54184">
    <property type="entry name" value="Penicillin-binding protein 2x (pbp-2x), c-terminal domain"/>
    <property type="match status" value="1"/>
</dbReference>
<dbReference type="Gene3D" id="3.30.10.20">
    <property type="match status" value="1"/>
</dbReference>
<gene>
    <name evidence="5" type="ORF">KK103_08285</name>
</gene>
<keyword evidence="3" id="KW-1133">Transmembrane helix</keyword>
<dbReference type="Proteomes" id="UP000709437">
    <property type="component" value="Unassembled WGS sequence"/>
</dbReference>
<dbReference type="Pfam" id="PF03793">
    <property type="entry name" value="PASTA"/>
    <property type="match status" value="1"/>
</dbReference>
<keyword evidence="3" id="KW-0472">Membrane</keyword>
<evidence type="ECO:0000259" key="4">
    <source>
        <dbReference type="PROSITE" id="PS51178"/>
    </source>
</evidence>
<comment type="caution">
    <text evidence="5">The sequence shown here is derived from an EMBL/GenBank/DDBJ whole genome shotgun (WGS) entry which is preliminary data.</text>
</comment>
<dbReference type="SMART" id="SM00740">
    <property type="entry name" value="PASTA"/>
    <property type="match status" value="1"/>
</dbReference>
<feature type="region of interest" description="Disordered" evidence="2">
    <location>
        <begin position="120"/>
        <end position="173"/>
    </location>
</feature>
<protein>
    <submittedName>
        <fullName evidence="5">PASTA domain-containing protein</fullName>
    </submittedName>
</protein>
<evidence type="ECO:0000313" key="5">
    <source>
        <dbReference type="EMBL" id="MBT1541754.1"/>
    </source>
</evidence>
<accession>A0A9Q2W5M0</accession>
<dbReference type="EMBL" id="JAHEWX010000008">
    <property type="protein sequence ID" value="MBT1541754.1"/>
    <property type="molecule type" value="Genomic_DNA"/>
</dbReference>
<name>A0A9Q2W5M0_9MICO</name>
<proteinExistence type="predicted"/>
<keyword evidence="3" id="KW-0812">Transmembrane</keyword>
<reference evidence="5" key="1">
    <citation type="submission" date="2021-05" db="EMBL/GenBank/DDBJ databases">
        <title>Whole genome sequence of Curtobacterium flaccumfaciens pv. flaccumfaciens strain CFBP 3417.</title>
        <authorList>
            <person name="Osdaghi E."/>
            <person name="Taghouti G."/>
            <person name="Portier P."/>
            <person name="Fazliarab A."/>
            <person name="Taghavi S.M."/>
            <person name="Briand M."/>
            <person name="Le-Saux M."/>
            <person name="Jacques M.-A."/>
        </authorList>
    </citation>
    <scope>NUCLEOTIDE SEQUENCE</scope>
    <source>
        <strain evidence="5">CFBP 3417</strain>
    </source>
</reference>
<feature type="transmembrane region" description="Helical" evidence="3">
    <location>
        <begin position="46"/>
        <end position="67"/>
    </location>
</feature>
<keyword evidence="1" id="KW-0732">Signal</keyword>
<sequence>MLGIISVVLSFVPVVLHLGFVLGVLALIFGIVALARRVRAGVTGTVLGGIGVVLSLVFGTVYGLTAFSSAPSAVQATSAADATDDAADSAQVEVPDVVGKTIEDGAAALTDAGFVPETSDADSSAGIASQSPAAGQRVTKGSTVRLTPAEADGSSANSPAPVGTKFQMTSTNRLDGTETDYTQWIDGYNDNYTSANEYEQPDANMKYVVLTVHVTASTAGVDASSAAYDVALAATDGAVYDSTYLSDVEEMPSVTLGAGQSATGKVVFEVPNNFHGGIASFGDGSVFVKTN</sequence>
<dbReference type="PROSITE" id="PS51178">
    <property type="entry name" value="PASTA"/>
    <property type="match status" value="1"/>
</dbReference>
<evidence type="ECO:0000256" key="3">
    <source>
        <dbReference type="SAM" id="Phobius"/>
    </source>
</evidence>
<feature type="compositionally biased region" description="Polar residues" evidence="2">
    <location>
        <begin position="126"/>
        <end position="145"/>
    </location>
</feature>
<dbReference type="InterPro" id="IPR005543">
    <property type="entry name" value="PASTA_dom"/>
</dbReference>
<dbReference type="CDD" id="cd06577">
    <property type="entry name" value="PASTA_pknB"/>
    <property type="match status" value="1"/>
</dbReference>
<organism evidence="5 6">
    <name type="scientific">Curtobacterium flaccumfaciens pv. flaccumfaciens</name>
    <dbReference type="NCBI Taxonomy" id="138532"/>
    <lineage>
        <taxon>Bacteria</taxon>
        <taxon>Bacillati</taxon>
        <taxon>Actinomycetota</taxon>
        <taxon>Actinomycetes</taxon>
        <taxon>Micrococcales</taxon>
        <taxon>Microbacteriaceae</taxon>
        <taxon>Curtobacterium</taxon>
    </lineage>
</organism>
<dbReference type="RefSeq" id="WP_214562898.1">
    <property type="nucleotide sequence ID" value="NZ_JAHEWX010000008.1"/>
</dbReference>
<dbReference type="Gene3D" id="2.60.40.1240">
    <property type="match status" value="1"/>
</dbReference>
<evidence type="ECO:0000256" key="1">
    <source>
        <dbReference type="ARBA" id="ARBA00022729"/>
    </source>
</evidence>
<dbReference type="AlphaFoldDB" id="A0A9Q2W5M0"/>
<evidence type="ECO:0000313" key="6">
    <source>
        <dbReference type="Proteomes" id="UP000709437"/>
    </source>
</evidence>
<evidence type="ECO:0000256" key="2">
    <source>
        <dbReference type="SAM" id="MobiDB-lite"/>
    </source>
</evidence>
<feature type="transmembrane region" description="Helical" evidence="3">
    <location>
        <begin position="6"/>
        <end position="34"/>
    </location>
</feature>